<evidence type="ECO:0000313" key="3">
    <source>
        <dbReference type="Proteomes" id="UP001153069"/>
    </source>
</evidence>
<dbReference type="Proteomes" id="UP001153069">
    <property type="component" value="Unassembled WGS sequence"/>
</dbReference>
<proteinExistence type="predicted"/>
<name>A0A9N8ES10_9STRA</name>
<protein>
    <submittedName>
        <fullName evidence="2">Uncharacterized protein</fullName>
    </submittedName>
</protein>
<evidence type="ECO:0000313" key="2">
    <source>
        <dbReference type="EMBL" id="CAB9526112.1"/>
    </source>
</evidence>
<dbReference type="EMBL" id="CAICTM010001778">
    <property type="protein sequence ID" value="CAB9526112.1"/>
    <property type="molecule type" value="Genomic_DNA"/>
</dbReference>
<feature type="region of interest" description="Disordered" evidence="1">
    <location>
        <begin position="485"/>
        <end position="510"/>
    </location>
</feature>
<feature type="region of interest" description="Disordered" evidence="1">
    <location>
        <begin position="448"/>
        <end position="473"/>
    </location>
</feature>
<dbReference type="AlphaFoldDB" id="A0A9N8ES10"/>
<comment type="caution">
    <text evidence="2">The sequence shown here is derived from an EMBL/GenBank/DDBJ whole genome shotgun (WGS) entry which is preliminary data.</text>
</comment>
<feature type="region of interest" description="Disordered" evidence="1">
    <location>
        <begin position="260"/>
        <end position="296"/>
    </location>
</feature>
<feature type="compositionally biased region" description="Basic and acidic residues" evidence="1">
    <location>
        <begin position="260"/>
        <end position="269"/>
    </location>
</feature>
<sequence>MAKEKKDAPPFLFVKDMSVVASIKSDFEAGRWAEGLSKMPAAFSLKKGVLGRLNEIVNSRLRVANSIKTDRKIRLSLYQVCIKGIIQSILKHGISPLINQTKFRNLNYRFYSGGRGDLKIKPFWKVPTFAYNRSMLPREKSNANHGMTGIINMYPEKVRSWLDFEALNFQILMPLVKTITKGGGKIQWRHGIMPFEEESFDALYPEDIRPDVFIDQFVAGEINGDDANMFPSWCKHFKTILYGNKDVIASFDDEDGVEKVKTPMKGTKDDDGEMEDDDDEDYDGDGKKGKKKKGGKAGNKKLLEVSFSDDPGYAAEKAFAKSKNLEAPSSPERENGRTLTITGAKVFESLAKGVLHSNLRPSEKGSIIGNLVASNCISKITIDSSKLGDLFVRQQKPASKLLQLMRTVAENPEHATLEKPGKGSGKVVFEDKINNTLENLEQLAKWKVEEEDSEGGKFDDEESSSSERNDELPIVITVAVPRKGISDQVENEKEDKDSDDDEDIPSDSTCSIVNPFDLSLSDYPEAKSLVWANVLHINSRFTKKKDIWERIVDVANEGGDGAEPTSLTSGLLAEVYGENVIIAMIGEWLDETVLPVLKAEATKLIRAIVELDLEIKVPKATAVLQSPPDIAGVQKGSSKSHC</sequence>
<feature type="compositionally biased region" description="Acidic residues" evidence="1">
    <location>
        <begin position="270"/>
        <end position="283"/>
    </location>
</feature>
<accession>A0A9N8ES10</accession>
<feature type="compositionally biased region" description="Basic and acidic residues" evidence="1">
    <location>
        <begin position="448"/>
        <end position="458"/>
    </location>
</feature>
<reference evidence="2" key="1">
    <citation type="submission" date="2020-06" db="EMBL/GenBank/DDBJ databases">
        <authorList>
            <consortium name="Plant Systems Biology data submission"/>
        </authorList>
    </citation>
    <scope>NUCLEOTIDE SEQUENCE</scope>
    <source>
        <strain evidence="2">D6</strain>
    </source>
</reference>
<gene>
    <name evidence="2" type="ORF">SEMRO_1780_G297040.1</name>
</gene>
<organism evidence="2 3">
    <name type="scientific">Seminavis robusta</name>
    <dbReference type="NCBI Taxonomy" id="568900"/>
    <lineage>
        <taxon>Eukaryota</taxon>
        <taxon>Sar</taxon>
        <taxon>Stramenopiles</taxon>
        <taxon>Ochrophyta</taxon>
        <taxon>Bacillariophyta</taxon>
        <taxon>Bacillariophyceae</taxon>
        <taxon>Bacillariophycidae</taxon>
        <taxon>Naviculales</taxon>
        <taxon>Naviculaceae</taxon>
        <taxon>Seminavis</taxon>
    </lineage>
</organism>
<keyword evidence="3" id="KW-1185">Reference proteome</keyword>
<evidence type="ECO:0000256" key="1">
    <source>
        <dbReference type="SAM" id="MobiDB-lite"/>
    </source>
</evidence>